<dbReference type="InterPro" id="IPR046373">
    <property type="entry name" value="Acyl-CoA_Oxase/DH_mid-dom_sf"/>
</dbReference>
<dbReference type="Gene3D" id="1.20.140.10">
    <property type="entry name" value="Butyryl-CoA Dehydrogenase, subunit A, domain 3"/>
    <property type="match status" value="1"/>
</dbReference>
<dbReference type="SUPFAM" id="SSF56645">
    <property type="entry name" value="Acyl-CoA dehydrogenase NM domain-like"/>
    <property type="match status" value="1"/>
</dbReference>
<organism evidence="9 10">
    <name type="scientific">Gordonia paraffinivorans</name>
    <dbReference type="NCBI Taxonomy" id="175628"/>
    <lineage>
        <taxon>Bacteria</taxon>
        <taxon>Bacillati</taxon>
        <taxon>Actinomycetota</taxon>
        <taxon>Actinomycetes</taxon>
        <taxon>Mycobacteriales</taxon>
        <taxon>Gordoniaceae</taxon>
        <taxon>Gordonia</taxon>
    </lineage>
</organism>
<feature type="domain" description="Acyl-CoA dehydrogenase/oxidase C-terminal" evidence="7">
    <location>
        <begin position="265"/>
        <end position="401"/>
    </location>
</feature>
<dbReference type="Proteomes" id="UP000360750">
    <property type="component" value="Unassembled WGS sequence"/>
</dbReference>
<dbReference type="Pfam" id="PF00441">
    <property type="entry name" value="Acyl-CoA_dh_1"/>
    <property type="match status" value="1"/>
</dbReference>
<dbReference type="AlphaFoldDB" id="A0ABD7V4S9"/>
<protein>
    <submittedName>
        <fullName evidence="9">Acyl-CoA dehydrogenase, short-chain specific</fullName>
        <ecNumber evidence="9">1.3.8.1</ecNumber>
    </submittedName>
</protein>
<comment type="caution">
    <text evidence="9">The sequence shown here is derived from an EMBL/GenBank/DDBJ whole genome shotgun (WGS) entry which is preliminary data.</text>
</comment>
<keyword evidence="4" id="KW-0274">FAD</keyword>
<evidence type="ECO:0000256" key="2">
    <source>
        <dbReference type="ARBA" id="ARBA00009347"/>
    </source>
</evidence>
<evidence type="ECO:0000256" key="6">
    <source>
        <dbReference type="SAM" id="MobiDB-lite"/>
    </source>
</evidence>
<evidence type="ECO:0000313" key="10">
    <source>
        <dbReference type="Proteomes" id="UP000360750"/>
    </source>
</evidence>
<dbReference type="PANTHER" id="PTHR43884:SF20">
    <property type="entry name" value="ACYL-COA DEHYDROGENASE FADE28"/>
    <property type="match status" value="1"/>
</dbReference>
<comment type="similarity">
    <text evidence="2">Belongs to the acyl-CoA dehydrogenase family.</text>
</comment>
<proteinExistence type="inferred from homology"/>
<dbReference type="Gene3D" id="1.10.540.10">
    <property type="entry name" value="Acyl-CoA dehydrogenase/oxidase, N-terminal domain"/>
    <property type="match status" value="1"/>
</dbReference>
<evidence type="ECO:0000259" key="7">
    <source>
        <dbReference type="Pfam" id="PF00441"/>
    </source>
</evidence>
<dbReference type="Gene3D" id="2.40.110.10">
    <property type="entry name" value="Butyryl-CoA Dehydrogenase, subunit A, domain 2"/>
    <property type="match status" value="1"/>
</dbReference>
<dbReference type="Pfam" id="PF02771">
    <property type="entry name" value="Acyl-CoA_dh_N"/>
    <property type="match status" value="1"/>
</dbReference>
<keyword evidence="5 9" id="KW-0560">Oxidoreductase</keyword>
<dbReference type="InterPro" id="IPR036250">
    <property type="entry name" value="AcylCo_DH-like_C"/>
</dbReference>
<name>A0ABD7V4S9_9ACTN</name>
<evidence type="ECO:0000256" key="3">
    <source>
        <dbReference type="ARBA" id="ARBA00022630"/>
    </source>
</evidence>
<dbReference type="SUPFAM" id="SSF47203">
    <property type="entry name" value="Acyl-CoA dehydrogenase C-terminal domain-like"/>
    <property type="match status" value="1"/>
</dbReference>
<keyword evidence="3" id="KW-0285">Flavoprotein</keyword>
<dbReference type="GO" id="GO:0016937">
    <property type="term" value="F:short-chain fatty acyl-CoA dehydrogenase activity"/>
    <property type="evidence" value="ECO:0007669"/>
    <property type="project" value="UniProtKB-EC"/>
</dbReference>
<sequence>MSIHPGTAETLSAAPHVSPDADHPAEAGRPWSIDTTIPLLPTEEENDLRDAVRSLLSSAGDIEEVRRIVETEPGYSRGLWSELASSMAVTTMAVPESDGGLGYGLAYLCTVLEECGRALRPEPVLTSAAVGVPALLLGDDDRLADLRAAALEGSAVVTATPLSPDTDRVTAAAGSPAEWRLSGTATHAPHGHIADVAVVTATTADGRRLFAVPLSEDVVTRTTPESLDPTRPLATLRFDAAPAIPLTDEVGTAAALAELGARATIAVAAENVGIASRLLEMTLEYTTSRKQFGRAIASYQAIKHRIADMLLDVERARSAARYAAGLVDAGGDRDAVAFASSVAGAVCTESAIRVCTETIQLHGGIGFTWEHPAHSYYRRVLVNEAGSGDATTQRARIASSILAGVNKSA</sequence>
<comment type="cofactor">
    <cofactor evidence="1">
        <name>FAD</name>
        <dbReference type="ChEBI" id="CHEBI:57692"/>
    </cofactor>
</comment>
<dbReference type="InterPro" id="IPR037069">
    <property type="entry name" value="AcylCoA_DH/ox_N_sf"/>
</dbReference>
<dbReference type="EMBL" id="CAACYD010000007">
    <property type="protein sequence ID" value="VFA89256.1"/>
    <property type="molecule type" value="Genomic_DNA"/>
</dbReference>
<dbReference type="EC" id="1.3.8.1" evidence="9"/>
<feature type="region of interest" description="Disordered" evidence="6">
    <location>
        <begin position="1"/>
        <end position="33"/>
    </location>
</feature>
<dbReference type="PANTHER" id="PTHR43884">
    <property type="entry name" value="ACYL-COA DEHYDROGENASE"/>
    <property type="match status" value="1"/>
</dbReference>
<dbReference type="InterPro" id="IPR009075">
    <property type="entry name" value="AcylCo_DH/oxidase_C"/>
</dbReference>
<evidence type="ECO:0000313" key="9">
    <source>
        <dbReference type="EMBL" id="VFA89256.1"/>
    </source>
</evidence>
<accession>A0ABD7V4S9</accession>
<evidence type="ECO:0000259" key="8">
    <source>
        <dbReference type="Pfam" id="PF02771"/>
    </source>
</evidence>
<evidence type="ECO:0000256" key="5">
    <source>
        <dbReference type="ARBA" id="ARBA00023002"/>
    </source>
</evidence>
<dbReference type="InterPro" id="IPR009100">
    <property type="entry name" value="AcylCoA_DH/oxidase_NM_dom_sf"/>
</dbReference>
<reference evidence="9 10" key="1">
    <citation type="submission" date="2019-02" db="EMBL/GenBank/DDBJ databases">
        <authorList>
            <consortium name="Pathogen Informatics"/>
        </authorList>
    </citation>
    <scope>NUCLEOTIDE SEQUENCE [LARGE SCALE GENOMIC DNA]</scope>
    <source>
        <strain evidence="9 10">3012STDY6756503</strain>
    </source>
</reference>
<feature type="domain" description="Acyl-CoA dehydrogenase/oxidase N-terminal" evidence="8">
    <location>
        <begin position="42"/>
        <end position="128"/>
    </location>
</feature>
<dbReference type="RefSeq" id="WP_131734666.1">
    <property type="nucleotide sequence ID" value="NZ_CAACYD010000007.1"/>
</dbReference>
<dbReference type="CDD" id="cd00567">
    <property type="entry name" value="ACAD"/>
    <property type="match status" value="1"/>
</dbReference>
<dbReference type="InterPro" id="IPR013786">
    <property type="entry name" value="AcylCoA_DH/ox_N"/>
</dbReference>
<evidence type="ECO:0000256" key="1">
    <source>
        <dbReference type="ARBA" id="ARBA00001974"/>
    </source>
</evidence>
<dbReference type="GeneID" id="60750809"/>
<gene>
    <name evidence="9" type="ORF">NCTC8139_02818</name>
</gene>
<evidence type="ECO:0000256" key="4">
    <source>
        <dbReference type="ARBA" id="ARBA00022827"/>
    </source>
</evidence>